<evidence type="ECO:0000256" key="1">
    <source>
        <dbReference type="ARBA" id="ARBA00005417"/>
    </source>
</evidence>
<dbReference type="PANTHER" id="PTHR42734:SF5">
    <property type="entry name" value="IRON TRANSPORT SYSTEM ATP-BINDING PROTEIN HI_0361-RELATED"/>
    <property type="match status" value="1"/>
</dbReference>
<dbReference type="CDD" id="cd03235">
    <property type="entry name" value="ABC_Metallic_Cations"/>
    <property type="match status" value="1"/>
</dbReference>
<comment type="similarity">
    <text evidence="1">Belongs to the ABC transporter superfamily.</text>
</comment>
<evidence type="ECO:0000313" key="7">
    <source>
        <dbReference type="Proteomes" id="UP001197247"/>
    </source>
</evidence>
<keyword evidence="4 6" id="KW-0067">ATP-binding</keyword>
<name>A0ABS5TSK4_9ACTN</name>
<evidence type="ECO:0000256" key="4">
    <source>
        <dbReference type="ARBA" id="ARBA00022840"/>
    </source>
</evidence>
<dbReference type="InterPro" id="IPR003593">
    <property type="entry name" value="AAA+_ATPase"/>
</dbReference>
<dbReference type="InterPro" id="IPR050153">
    <property type="entry name" value="Metal_Ion_Import_ABC"/>
</dbReference>
<evidence type="ECO:0000259" key="5">
    <source>
        <dbReference type="PROSITE" id="PS50893"/>
    </source>
</evidence>
<dbReference type="Gene3D" id="3.40.50.300">
    <property type="entry name" value="P-loop containing nucleotide triphosphate hydrolases"/>
    <property type="match status" value="1"/>
</dbReference>
<evidence type="ECO:0000256" key="2">
    <source>
        <dbReference type="ARBA" id="ARBA00022448"/>
    </source>
</evidence>
<sequence length="280" mass="30604">MSEIEDGAELVRLSGAALGFDAGEPLWKDLDLTVRPGEFVAVLGANGSGKTTLLRCLLGLQPLSAGTISVLGKPPTDARREVGYVPQQRRFDPLTPVRARDLVGYGLDGHRWGLPALNRRQRRERVDAALAEVGASRFADAPASRLSGGQQQLLRIAQALACDPRLLLCDEPLLSLDLNHQREVSAVVDRRRREHDTGVVFVTHEINPILPYVDRVLYLAGGRFTIGPVDEVMTSETLTRLYSSPVDVFRVRDQLVVVGVPDHPVHAHGDPEPVEPAEQS</sequence>
<dbReference type="GO" id="GO:0005524">
    <property type="term" value="F:ATP binding"/>
    <property type="evidence" value="ECO:0007669"/>
    <property type="project" value="UniProtKB-KW"/>
</dbReference>
<dbReference type="PANTHER" id="PTHR42734">
    <property type="entry name" value="METAL TRANSPORT SYSTEM ATP-BINDING PROTEIN TM_0124-RELATED"/>
    <property type="match status" value="1"/>
</dbReference>
<organism evidence="6 7">
    <name type="scientific">Kineosporia corallincola</name>
    <dbReference type="NCBI Taxonomy" id="2835133"/>
    <lineage>
        <taxon>Bacteria</taxon>
        <taxon>Bacillati</taxon>
        <taxon>Actinomycetota</taxon>
        <taxon>Actinomycetes</taxon>
        <taxon>Kineosporiales</taxon>
        <taxon>Kineosporiaceae</taxon>
        <taxon>Kineosporia</taxon>
    </lineage>
</organism>
<keyword evidence="2" id="KW-0813">Transport</keyword>
<dbReference type="Pfam" id="PF00005">
    <property type="entry name" value="ABC_tran"/>
    <property type="match status" value="1"/>
</dbReference>
<accession>A0ABS5TSK4</accession>
<evidence type="ECO:0000313" key="6">
    <source>
        <dbReference type="EMBL" id="MBT0773766.1"/>
    </source>
</evidence>
<dbReference type="InterPro" id="IPR017871">
    <property type="entry name" value="ABC_transporter-like_CS"/>
</dbReference>
<dbReference type="SUPFAM" id="SSF52540">
    <property type="entry name" value="P-loop containing nucleoside triphosphate hydrolases"/>
    <property type="match status" value="1"/>
</dbReference>
<evidence type="ECO:0000256" key="3">
    <source>
        <dbReference type="ARBA" id="ARBA00022741"/>
    </source>
</evidence>
<dbReference type="PROSITE" id="PS50893">
    <property type="entry name" value="ABC_TRANSPORTER_2"/>
    <property type="match status" value="1"/>
</dbReference>
<keyword evidence="3" id="KW-0547">Nucleotide-binding</keyword>
<comment type="caution">
    <text evidence="6">The sequence shown here is derived from an EMBL/GenBank/DDBJ whole genome shotgun (WGS) entry which is preliminary data.</text>
</comment>
<proteinExistence type="inferred from homology"/>
<dbReference type="PROSITE" id="PS00211">
    <property type="entry name" value="ABC_TRANSPORTER_1"/>
    <property type="match status" value="1"/>
</dbReference>
<protein>
    <submittedName>
        <fullName evidence="6">ABC transporter ATP-binding protein</fullName>
    </submittedName>
</protein>
<dbReference type="InterPro" id="IPR027417">
    <property type="entry name" value="P-loop_NTPase"/>
</dbReference>
<dbReference type="EMBL" id="JAHBAY010000020">
    <property type="protein sequence ID" value="MBT0773766.1"/>
    <property type="molecule type" value="Genomic_DNA"/>
</dbReference>
<feature type="domain" description="ABC transporter" evidence="5">
    <location>
        <begin position="11"/>
        <end position="246"/>
    </location>
</feature>
<gene>
    <name evidence="6" type="ORF">KIH74_32775</name>
</gene>
<dbReference type="SMART" id="SM00382">
    <property type="entry name" value="AAA"/>
    <property type="match status" value="1"/>
</dbReference>
<keyword evidence="7" id="KW-1185">Reference proteome</keyword>
<reference evidence="6 7" key="1">
    <citation type="submission" date="2021-05" db="EMBL/GenBank/DDBJ databases">
        <title>Kineosporia and Streptomyces sp. nov. two new marine actinobacteria isolated from Coral.</title>
        <authorList>
            <person name="Buangrab K."/>
            <person name="Sutthacheep M."/>
            <person name="Yeemin T."/>
            <person name="Harunari E."/>
            <person name="Igarashi Y."/>
            <person name="Kanchanasin P."/>
            <person name="Tanasupawat S."/>
            <person name="Phongsopitanun W."/>
        </authorList>
    </citation>
    <scope>NUCLEOTIDE SEQUENCE [LARGE SCALE GENOMIC DNA]</scope>
    <source>
        <strain evidence="6 7">J2-2</strain>
    </source>
</reference>
<dbReference type="Proteomes" id="UP001197247">
    <property type="component" value="Unassembled WGS sequence"/>
</dbReference>
<dbReference type="InterPro" id="IPR003439">
    <property type="entry name" value="ABC_transporter-like_ATP-bd"/>
</dbReference>